<keyword evidence="3" id="KW-1185">Reference proteome</keyword>
<gene>
    <name evidence="2" type="ORF">BO94DRAFT_477389</name>
</gene>
<feature type="domain" description="F-box" evidence="1">
    <location>
        <begin position="108"/>
        <end position="154"/>
    </location>
</feature>
<dbReference type="AlphaFoldDB" id="A0A317VAA8"/>
<name>A0A317VAA8_9EURO</name>
<dbReference type="SUPFAM" id="SSF81383">
    <property type="entry name" value="F-box domain"/>
    <property type="match status" value="1"/>
</dbReference>
<dbReference type="GeneID" id="37110783"/>
<dbReference type="EMBL" id="MSFK01000039">
    <property type="protein sequence ID" value="PWY70289.1"/>
    <property type="molecule type" value="Genomic_DNA"/>
</dbReference>
<dbReference type="STRING" id="1450535.A0A317VAA8"/>
<organism evidence="2 3">
    <name type="scientific">Aspergillus sclerotioniger CBS 115572</name>
    <dbReference type="NCBI Taxonomy" id="1450535"/>
    <lineage>
        <taxon>Eukaryota</taxon>
        <taxon>Fungi</taxon>
        <taxon>Dikarya</taxon>
        <taxon>Ascomycota</taxon>
        <taxon>Pezizomycotina</taxon>
        <taxon>Eurotiomycetes</taxon>
        <taxon>Eurotiomycetidae</taxon>
        <taxon>Eurotiales</taxon>
        <taxon>Aspergillaceae</taxon>
        <taxon>Aspergillus</taxon>
        <taxon>Aspergillus subgen. Circumdati</taxon>
    </lineage>
</organism>
<dbReference type="RefSeq" id="XP_025462580.1">
    <property type="nucleotide sequence ID" value="XM_025608640.1"/>
</dbReference>
<evidence type="ECO:0000313" key="2">
    <source>
        <dbReference type="EMBL" id="PWY70289.1"/>
    </source>
</evidence>
<proteinExistence type="predicted"/>
<dbReference type="InterPro" id="IPR001810">
    <property type="entry name" value="F-box_dom"/>
</dbReference>
<dbReference type="Proteomes" id="UP000246702">
    <property type="component" value="Unassembled WGS sequence"/>
</dbReference>
<dbReference type="OrthoDB" id="5273847at2759"/>
<accession>A0A317VAA8</accession>
<dbReference type="PROSITE" id="PS50181">
    <property type="entry name" value="FBOX"/>
    <property type="match status" value="1"/>
</dbReference>
<sequence>HKKTDLYLFHDLCWHRLHEHLNPEEVPLVCLYEALECMPLPVGGRPWAARELPSRSGSSPWLFSEDQKRIIPNGHFGLPTLEELMRFAKDPPKPLETTAERPAVQHPTDPFQRLPMEIIETIGVLLSTRDVLHLRQASRAATPLFSSSTFWRTRFDINGEHGFLLPVIKDFTNPDRRRDIGWILLYHCTCHLNCSGWFQFEIHAWEALRWLRDTAVAIHSGQPRPLAFRGNALHHYHHTTYRGMHLESVDIVPSLRQIAISVLQDTGNVCITGMEFIFADRPSVMLGYTTPGAKLATSDMYRKGYAARDDWPYPGIRLILDVRVLRGIAAHRGLNCVRVVSVIHGFEEDDGPDQDSRQPYSVGCDVRLTVRQARGFLAMDEVKRVVAVFDSRGMIDIGVLGIATRRIKGSAQDRWEKIIDIYKTAGSIPSIIEFR</sequence>
<evidence type="ECO:0000313" key="3">
    <source>
        <dbReference type="Proteomes" id="UP000246702"/>
    </source>
</evidence>
<dbReference type="InterPro" id="IPR036047">
    <property type="entry name" value="F-box-like_dom_sf"/>
</dbReference>
<reference evidence="2 3" key="1">
    <citation type="submission" date="2016-12" db="EMBL/GenBank/DDBJ databases">
        <title>The genomes of Aspergillus section Nigri reveals drivers in fungal speciation.</title>
        <authorList>
            <consortium name="DOE Joint Genome Institute"/>
            <person name="Vesth T.C."/>
            <person name="Nybo J."/>
            <person name="Theobald S."/>
            <person name="Brandl J."/>
            <person name="Frisvad J.C."/>
            <person name="Nielsen K.F."/>
            <person name="Lyhne E.K."/>
            <person name="Kogle M.E."/>
            <person name="Kuo A."/>
            <person name="Riley R."/>
            <person name="Clum A."/>
            <person name="Nolan M."/>
            <person name="Lipzen A."/>
            <person name="Salamov A."/>
            <person name="Henrissat B."/>
            <person name="Wiebenga A."/>
            <person name="De Vries R.P."/>
            <person name="Grigoriev I.V."/>
            <person name="Mortensen U.H."/>
            <person name="Andersen M.R."/>
            <person name="Baker S.E."/>
        </authorList>
    </citation>
    <scope>NUCLEOTIDE SEQUENCE [LARGE SCALE GENOMIC DNA]</scope>
    <source>
        <strain evidence="2 3">CBS 115572</strain>
    </source>
</reference>
<comment type="caution">
    <text evidence="2">The sequence shown here is derived from an EMBL/GenBank/DDBJ whole genome shotgun (WGS) entry which is preliminary data.</text>
</comment>
<evidence type="ECO:0000259" key="1">
    <source>
        <dbReference type="PROSITE" id="PS50181"/>
    </source>
</evidence>
<protein>
    <recommendedName>
        <fullName evidence="1">F-box domain-containing protein</fullName>
    </recommendedName>
</protein>
<feature type="non-terminal residue" evidence="2">
    <location>
        <position position="1"/>
    </location>
</feature>